<dbReference type="InterPro" id="IPR036048">
    <property type="entry name" value="Interleukin_8-like_sf"/>
</dbReference>
<dbReference type="Gene3D" id="2.40.50.40">
    <property type="match status" value="1"/>
</dbReference>
<dbReference type="GO" id="GO:0008009">
    <property type="term" value="F:chemokine activity"/>
    <property type="evidence" value="ECO:0007669"/>
    <property type="project" value="InterPro"/>
</dbReference>
<evidence type="ECO:0000313" key="4">
    <source>
        <dbReference type="EMBL" id="CAI5787950.1"/>
    </source>
</evidence>
<accession>A0AA35L147</accession>
<evidence type="ECO:0000313" key="5">
    <source>
        <dbReference type="Proteomes" id="UP001178461"/>
    </source>
</evidence>
<organism evidence="4 5">
    <name type="scientific">Podarcis lilfordi</name>
    <name type="common">Lilford's wall lizard</name>
    <dbReference type="NCBI Taxonomy" id="74358"/>
    <lineage>
        <taxon>Eukaryota</taxon>
        <taxon>Metazoa</taxon>
        <taxon>Chordata</taxon>
        <taxon>Craniata</taxon>
        <taxon>Vertebrata</taxon>
        <taxon>Euteleostomi</taxon>
        <taxon>Lepidosauria</taxon>
        <taxon>Squamata</taxon>
        <taxon>Bifurcata</taxon>
        <taxon>Unidentata</taxon>
        <taxon>Episquamata</taxon>
        <taxon>Laterata</taxon>
        <taxon>Lacertibaenia</taxon>
        <taxon>Lacertidae</taxon>
        <taxon>Podarcis</taxon>
    </lineage>
</organism>
<keyword evidence="2" id="KW-0732">Signal</keyword>
<name>A0AA35L147_9SAUR</name>
<gene>
    <name evidence="4" type="ORF">PODLI_1B027629</name>
</gene>
<protein>
    <submittedName>
        <fullName evidence="4">C-C motif chemokine 21</fullName>
    </submittedName>
</protein>
<dbReference type="EMBL" id="OX395136">
    <property type="protein sequence ID" value="CAI5787950.1"/>
    <property type="molecule type" value="Genomic_DNA"/>
</dbReference>
<feature type="chain" id="PRO_5041403575" evidence="2">
    <location>
        <begin position="26"/>
        <end position="107"/>
    </location>
</feature>
<feature type="signal peptide" evidence="2">
    <location>
        <begin position="1"/>
        <end position="25"/>
    </location>
</feature>
<dbReference type="GO" id="GO:0006955">
    <property type="term" value="P:immune response"/>
    <property type="evidence" value="ECO:0007669"/>
    <property type="project" value="InterPro"/>
</dbReference>
<evidence type="ECO:0000256" key="2">
    <source>
        <dbReference type="SAM" id="SignalP"/>
    </source>
</evidence>
<dbReference type="SUPFAM" id="SSF54117">
    <property type="entry name" value="Interleukin 8-like chemokines"/>
    <property type="match status" value="1"/>
</dbReference>
<dbReference type="InterPro" id="IPR001811">
    <property type="entry name" value="Chemokine_IL8-like_dom"/>
</dbReference>
<dbReference type="AlphaFoldDB" id="A0AA35L147"/>
<keyword evidence="5" id="KW-1185">Reference proteome</keyword>
<evidence type="ECO:0000256" key="1">
    <source>
        <dbReference type="ARBA" id="ARBA00022514"/>
    </source>
</evidence>
<reference evidence="4" key="1">
    <citation type="submission" date="2022-12" db="EMBL/GenBank/DDBJ databases">
        <authorList>
            <person name="Alioto T."/>
            <person name="Alioto T."/>
            <person name="Gomez Garrido J."/>
        </authorList>
    </citation>
    <scope>NUCLEOTIDE SEQUENCE</scope>
</reference>
<proteinExistence type="predicted"/>
<evidence type="ECO:0000259" key="3">
    <source>
        <dbReference type="Pfam" id="PF00048"/>
    </source>
</evidence>
<keyword evidence="1" id="KW-0202">Cytokine</keyword>
<dbReference type="Pfam" id="PF00048">
    <property type="entry name" value="IL8"/>
    <property type="match status" value="1"/>
</dbReference>
<sequence>MALPSLPSICLLALAAALCVFQAEGRLNTVQDCCSRFSNKPLPVNMAHRIQSYENQGPHMGCTLQAIALLTKKGRWLCFRSDDANALQIVKILNSRRNRKQQNSQRV</sequence>
<dbReference type="GO" id="GO:0005615">
    <property type="term" value="C:extracellular space"/>
    <property type="evidence" value="ECO:0007669"/>
    <property type="project" value="UniProtKB-KW"/>
</dbReference>
<feature type="domain" description="Chemokine interleukin-8-like" evidence="3">
    <location>
        <begin position="31"/>
        <end position="92"/>
    </location>
</feature>
<dbReference type="Proteomes" id="UP001178461">
    <property type="component" value="Chromosome 11"/>
</dbReference>